<evidence type="ECO:0000256" key="16">
    <source>
        <dbReference type="ARBA" id="ARBA00038164"/>
    </source>
</evidence>
<keyword evidence="15" id="KW-0449">Lipoprotein</keyword>
<evidence type="ECO:0000256" key="10">
    <source>
        <dbReference type="ARBA" id="ARBA00022737"/>
    </source>
</evidence>
<keyword evidence="7" id="KW-0597">Phosphoprotein</keyword>
<evidence type="ECO:0000256" key="15">
    <source>
        <dbReference type="ARBA" id="ARBA00023288"/>
    </source>
</evidence>
<keyword evidence="12" id="KW-0653">Protein transport</keyword>
<proteinExistence type="inferred from homology"/>
<evidence type="ECO:0000256" key="8">
    <source>
        <dbReference type="ARBA" id="ARBA00022707"/>
    </source>
</evidence>
<evidence type="ECO:0000256" key="6">
    <source>
        <dbReference type="ARBA" id="ARBA00022490"/>
    </source>
</evidence>
<protein>
    <submittedName>
        <fullName evidence="18">Calcineurin B-like proteinous protein 1</fullName>
    </submittedName>
</protein>
<dbReference type="Proteomes" id="UP000192578">
    <property type="component" value="Unassembled WGS sequence"/>
</dbReference>
<dbReference type="SUPFAM" id="SSF47473">
    <property type="entry name" value="EF-hand"/>
    <property type="match status" value="1"/>
</dbReference>
<evidence type="ECO:0000313" key="19">
    <source>
        <dbReference type="Proteomes" id="UP000192578"/>
    </source>
</evidence>
<keyword evidence="9" id="KW-0479">Metal-binding</keyword>
<dbReference type="PANTHER" id="PTHR46002">
    <property type="entry name" value="EG:114D9.1 PROTEIN-RELATED"/>
    <property type="match status" value="1"/>
</dbReference>
<keyword evidence="10" id="KW-0677">Repeat</keyword>
<gene>
    <name evidence="18" type="ORF">BV898_07498</name>
</gene>
<evidence type="ECO:0000256" key="12">
    <source>
        <dbReference type="ARBA" id="ARBA00022927"/>
    </source>
</evidence>
<evidence type="ECO:0000256" key="3">
    <source>
        <dbReference type="ARBA" id="ARBA00004496"/>
    </source>
</evidence>
<keyword evidence="14" id="KW-0539">Nucleus</keyword>
<dbReference type="SMART" id="SM00054">
    <property type="entry name" value="EFh"/>
    <property type="match status" value="2"/>
</dbReference>
<dbReference type="InterPro" id="IPR002048">
    <property type="entry name" value="EF_hand_dom"/>
</dbReference>
<keyword evidence="19" id="KW-1185">Reference proteome</keyword>
<dbReference type="InterPro" id="IPR011992">
    <property type="entry name" value="EF-hand-dom_pair"/>
</dbReference>
<organism evidence="18 19">
    <name type="scientific">Hypsibius exemplaris</name>
    <name type="common">Freshwater tardigrade</name>
    <dbReference type="NCBI Taxonomy" id="2072580"/>
    <lineage>
        <taxon>Eukaryota</taxon>
        <taxon>Metazoa</taxon>
        <taxon>Ecdysozoa</taxon>
        <taxon>Tardigrada</taxon>
        <taxon>Eutardigrada</taxon>
        <taxon>Parachela</taxon>
        <taxon>Hypsibioidea</taxon>
        <taxon>Hypsibiidae</taxon>
        <taxon>Hypsibius</taxon>
    </lineage>
</organism>
<comment type="similarity">
    <text evidence="16">Belongs to the calcineurin regulatory subunit family. CHP subfamily.</text>
</comment>
<evidence type="ECO:0000256" key="2">
    <source>
        <dbReference type="ARBA" id="ARBA00004236"/>
    </source>
</evidence>
<accession>A0A1W0WTF6</accession>
<dbReference type="PROSITE" id="PS50222">
    <property type="entry name" value="EF_HAND_2"/>
    <property type="match status" value="2"/>
</dbReference>
<comment type="caution">
    <text evidence="18">The sequence shown here is derived from an EMBL/GenBank/DDBJ whole genome shotgun (WGS) entry which is preliminary data.</text>
</comment>
<evidence type="ECO:0000256" key="5">
    <source>
        <dbReference type="ARBA" id="ARBA00022475"/>
    </source>
</evidence>
<dbReference type="InterPro" id="IPR051875">
    <property type="entry name" value="Calcineurin_B_homologous"/>
</dbReference>
<evidence type="ECO:0000313" key="18">
    <source>
        <dbReference type="EMBL" id="OQV18489.1"/>
    </source>
</evidence>
<dbReference type="Pfam" id="PF13499">
    <property type="entry name" value="EF-hand_7"/>
    <property type="match status" value="1"/>
</dbReference>
<dbReference type="EMBL" id="MTYJ01000049">
    <property type="protein sequence ID" value="OQV18489.1"/>
    <property type="molecule type" value="Genomic_DNA"/>
</dbReference>
<dbReference type="PROSITE" id="PS00018">
    <property type="entry name" value="EF_HAND_1"/>
    <property type="match status" value="1"/>
</dbReference>
<dbReference type="GO" id="GO:0005634">
    <property type="term" value="C:nucleus"/>
    <property type="evidence" value="ECO:0007669"/>
    <property type="project" value="UniProtKB-SubCell"/>
</dbReference>
<keyword evidence="5" id="KW-1003">Cell membrane</keyword>
<dbReference type="GO" id="GO:0015031">
    <property type="term" value="P:protein transport"/>
    <property type="evidence" value="ECO:0007669"/>
    <property type="project" value="UniProtKB-KW"/>
</dbReference>
<dbReference type="GO" id="GO:0005737">
    <property type="term" value="C:cytoplasm"/>
    <property type="evidence" value="ECO:0007669"/>
    <property type="project" value="UniProtKB-SubCell"/>
</dbReference>
<name>A0A1W0WTF6_HYPEX</name>
<keyword evidence="4" id="KW-0813">Transport</keyword>
<keyword evidence="8" id="KW-0519">Myristate</keyword>
<dbReference type="CDD" id="cd00051">
    <property type="entry name" value="EFh"/>
    <property type="match status" value="1"/>
</dbReference>
<keyword evidence="6" id="KW-0963">Cytoplasm</keyword>
<sequence>MGNRSTIMLQRNEIDEIQKESGFTPNQIVRLYSRFTSLDKSNMGALSRADFLRIPELAINPLGDRIVHSFFRGCPDDQVNFRQFVKILAIFRPVKRHGSHTHLISDRNTKENKLKFAFQLYDLDEDSKISADEILAVLQMMVGVNIPDDQLESIAERTLQENDTDHDGFISLEEFCTAMEDSDVDNRLSLRFLS</sequence>
<evidence type="ECO:0000256" key="14">
    <source>
        <dbReference type="ARBA" id="ARBA00023242"/>
    </source>
</evidence>
<evidence type="ECO:0000256" key="1">
    <source>
        <dbReference type="ARBA" id="ARBA00004123"/>
    </source>
</evidence>
<evidence type="ECO:0000256" key="7">
    <source>
        <dbReference type="ARBA" id="ARBA00022553"/>
    </source>
</evidence>
<dbReference type="InterPro" id="IPR018247">
    <property type="entry name" value="EF_Hand_1_Ca_BS"/>
</dbReference>
<evidence type="ECO:0000259" key="17">
    <source>
        <dbReference type="PROSITE" id="PS50222"/>
    </source>
</evidence>
<evidence type="ECO:0000256" key="13">
    <source>
        <dbReference type="ARBA" id="ARBA00023136"/>
    </source>
</evidence>
<dbReference type="AlphaFoldDB" id="A0A1W0WTF6"/>
<feature type="domain" description="EF-hand" evidence="17">
    <location>
        <begin position="150"/>
        <end position="185"/>
    </location>
</feature>
<dbReference type="GO" id="GO:0005509">
    <property type="term" value="F:calcium ion binding"/>
    <property type="evidence" value="ECO:0007669"/>
    <property type="project" value="InterPro"/>
</dbReference>
<dbReference type="OrthoDB" id="191686at2759"/>
<keyword evidence="11" id="KW-0106">Calcium</keyword>
<comment type="subcellular location">
    <subcellularLocation>
        <location evidence="2">Cell membrane</location>
    </subcellularLocation>
    <subcellularLocation>
        <location evidence="3">Cytoplasm</location>
    </subcellularLocation>
    <subcellularLocation>
        <location evidence="1">Nucleus</location>
    </subcellularLocation>
</comment>
<evidence type="ECO:0000256" key="11">
    <source>
        <dbReference type="ARBA" id="ARBA00022837"/>
    </source>
</evidence>
<feature type="domain" description="EF-hand" evidence="17">
    <location>
        <begin position="109"/>
        <end position="144"/>
    </location>
</feature>
<dbReference type="Gene3D" id="1.10.238.10">
    <property type="entry name" value="EF-hand"/>
    <property type="match status" value="1"/>
</dbReference>
<evidence type="ECO:0000256" key="9">
    <source>
        <dbReference type="ARBA" id="ARBA00022723"/>
    </source>
</evidence>
<reference evidence="19" key="1">
    <citation type="submission" date="2017-01" db="EMBL/GenBank/DDBJ databases">
        <title>Comparative genomics of anhydrobiosis in the tardigrade Hypsibius dujardini.</title>
        <authorList>
            <person name="Yoshida Y."/>
            <person name="Koutsovoulos G."/>
            <person name="Laetsch D."/>
            <person name="Stevens L."/>
            <person name="Kumar S."/>
            <person name="Horikawa D."/>
            <person name="Ishino K."/>
            <person name="Komine S."/>
            <person name="Tomita M."/>
            <person name="Blaxter M."/>
            <person name="Arakawa K."/>
        </authorList>
    </citation>
    <scope>NUCLEOTIDE SEQUENCE [LARGE SCALE GENOMIC DNA]</scope>
    <source>
        <strain evidence="19">Z151</strain>
    </source>
</reference>
<dbReference type="GO" id="GO:0005886">
    <property type="term" value="C:plasma membrane"/>
    <property type="evidence" value="ECO:0007669"/>
    <property type="project" value="UniProtKB-SubCell"/>
</dbReference>
<evidence type="ECO:0000256" key="4">
    <source>
        <dbReference type="ARBA" id="ARBA00022448"/>
    </source>
</evidence>
<keyword evidence="13" id="KW-0472">Membrane</keyword>